<dbReference type="HOGENOM" id="CLU_2482984_0_0_1"/>
<dbReference type="AlphaFoldDB" id="A0A074W309"/>
<reference evidence="1 2" key="1">
    <citation type="journal article" date="2014" name="BMC Genomics">
        <title>Genome sequencing of four Aureobasidium pullulans varieties: biotechnological potential, stress tolerance, and description of new species.</title>
        <authorList>
            <person name="Gostin Ar C."/>
            <person name="Ohm R.A."/>
            <person name="Kogej T."/>
            <person name="Sonjak S."/>
            <person name="Turk M."/>
            <person name="Zajc J."/>
            <person name="Zalar P."/>
            <person name="Grube M."/>
            <person name="Sun H."/>
            <person name="Han J."/>
            <person name="Sharma A."/>
            <person name="Chiniquy J."/>
            <person name="Ngan C.Y."/>
            <person name="Lipzen A."/>
            <person name="Barry K."/>
            <person name="Grigoriev I.V."/>
            <person name="Gunde-Cimerman N."/>
        </authorList>
    </citation>
    <scope>NUCLEOTIDE SEQUENCE [LARGE SCALE GENOMIC DNA]</scope>
    <source>
        <strain evidence="1 2">CBS 110374</strain>
    </source>
</reference>
<evidence type="ECO:0000313" key="2">
    <source>
        <dbReference type="Proteomes" id="UP000030672"/>
    </source>
</evidence>
<organism evidence="1 2">
    <name type="scientific">Aureobasidium melanogenum (strain CBS 110374)</name>
    <name type="common">Aureobasidium pullulans var. melanogenum</name>
    <dbReference type="NCBI Taxonomy" id="1043003"/>
    <lineage>
        <taxon>Eukaryota</taxon>
        <taxon>Fungi</taxon>
        <taxon>Dikarya</taxon>
        <taxon>Ascomycota</taxon>
        <taxon>Pezizomycotina</taxon>
        <taxon>Dothideomycetes</taxon>
        <taxon>Dothideomycetidae</taxon>
        <taxon>Dothideales</taxon>
        <taxon>Saccotheciaceae</taxon>
        <taxon>Aureobasidium</taxon>
    </lineage>
</organism>
<proteinExistence type="predicted"/>
<sequence>MAEPNNNILGLRAQIIDNSNFLFANRSLSVITLLSSTGDTWSARAMDGTDMIAGGEFCRTPELALQSLLDETSKMIWIKVMPMYEPY</sequence>
<dbReference type="Proteomes" id="UP000030672">
    <property type="component" value="Unassembled WGS sequence"/>
</dbReference>
<name>A0A074W309_AURM1</name>
<accession>A0A074W309</accession>
<evidence type="ECO:0000313" key="1">
    <source>
        <dbReference type="EMBL" id="KEQ65939.1"/>
    </source>
</evidence>
<gene>
    <name evidence="1" type="ORF">M437DRAFT_81782</name>
</gene>
<protein>
    <submittedName>
        <fullName evidence="1">Uncharacterized protein</fullName>
    </submittedName>
</protein>
<keyword evidence="2" id="KW-1185">Reference proteome</keyword>
<dbReference type="GeneID" id="63920990"/>
<dbReference type="RefSeq" id="XP_040882962.1">
    <property type="nucleotide sequence ID" value="XM_041027617.1"/>
</dbReference>
<dbReference type="EMBL" id="KL584826">
    <property type="protein sequence ID" value="KEQ65939.1"/>
    <property type="molecule type" value="Genomic_DNA"/>
</dbReference>